<dbReference type="InterPro" id="IPR011944">
    <property type="entry name" value="Steroid_delta5-4_isomerase"/>
</dbReference>
<reference evidence="3 4" key="1">
    <citation type="submission" date="2016-10" db="EMBL/GenBank/DDBJ databases">
        <authorList>
            <person name="Varghese N."/>
            <person name="Submissions S."/>
        </authorList>
    </citation>
    <scope>NUCLEOTIDE SEQUENCE [LARGE SCALE GENOMIC DNA]</scope>
    <source>
        <strain evidence="3 4">DSM 17997</strain>
    </source>
</reference>
<name>A0A1H3S2B9_9BACT</name>
<dbReference type="RefSeq" id="WP_022582268.1">
    <property type="nucleotide sequence ID" value="NZ_FNQC01000010.1"/>
</dbReference>
<feature type="domain" description="DUF4440" evidence="2">
    <location>
        <begin position="50"/>
        <end position="157"/>
    </location>
</feature>
<dbReference type="Pfam" id="PF14534">
    <property type="entry name" value="DUF4440"/>
    <property type="match status" value="1"/>
</dbReference>
<proteinExistence type="predicted"/>
<feature type="signal peptide" evidence="1">
    <location>
        <begin position="1"/>
        <end position="20"/>
    </location>
</feature>
<keyword evidence="1" id="KW-0732">Signal</keyword>
<feature type="chain" id="PRO_5045979239" description="DUF4440 domain-containing protein" evidence="1">
    <location>
        <begin position="21"/>
        <end position="170"/>
    </location>
</feature>
<dbReference type="EMBL" id="FNQC01000010">
    <property type="protein sequence ID" value="SDZ32062.1"/>
    <property type="molecule type" value="Genomic_DNA"/>
</dbReference>
<comment type="caution">
    <text evidence="3">The sequence shown here is derived from an EMBL/GenBank/DDBJ whole genome shotgun (WGS) entry which is preliminary data.</text>
</comment>
<evidence type="ECO:0000259" key="2">
    <source>
        <dbReference type="Pfam" id="PF14534"/>
    </source>
</evidence>
<evidence type="ECO:0000313" key="3">
    <source>
        <dbReference type="EMBL" id="SDZ32062.1"/>
    </source>
</evidence>
<dbReference type="Gene3D" id="3.10.450.50">
    <property type="match status" value="1"/>
</dbReference>
<dbReference type="InterPro" id="IPR032710">
    <property type="entry name" value="NTF2-like_dom_sf"/>
</dbReference>
<dbReference type="Proteomes" id="UP000199663">
    <property type="component" value="Unassembled WGS sequence"/>
</dbReference>
<keyword evidence="4" id="KW-1185">Reference proteome</keyword>
<evidence type="ECO:0000313" key="4">
    <source>
        <dbReference type="Proteomes" id="UP000199663"/>
    </source>
</evidence>
<dbReference type="InterPro" id="IPR027843">
    <property type="entry name" value="DUF4440"/>
</dbReference>
<dbReference type="PROSITE" id="PS51257">
    <property type="entry name" value="PROKAR_LIPOPROTEIN"/>
    <property type="match status" value="1"/>
</dbReference>
<accession>A0A1H3S2B9</accession>
<sequence length="170" mass="18170">MKNSFRFLIACLGFSLFSFGCSEPTAEKESVSVAVVTETKPDMAAIKAEIQAIEKAWSAADNAKDANSLGAFLANDAVSMSANSPMAVGKAAIVKEMEAGFASRPAGQTVSYEVLDVFGDDKLVTEVGKSTRMDASGKVISTGNYMAIWEKRDGKWLCIRDIGYSSTKEN</sequence>
<gene>
    <name evidence="3" type="ORF">SAMN05444412_11054</name>
</gene>
<protein>
    <recommendedName>
        <fullName evidence="2">DUF4440 domain-containing protein</fullName>
    </recommendedName>
</protein>
<dbReference type="NCBIfam" id="TIGR02246">
    <property type="entry name" value="SgcJ/EcaC family oxidoreductase"/>
    <property type="match status" value="1"/>
</dbReference>
<dbReference type="SUPFAM" id="SSF54427">
    <property type="entry name" value="NTF2-like"/>
    <property type="match status" value="1"/>
</dbReference>
<organism evidence="3 4">
    <name type="scientific">Rhodonellum ikkaensis</name>
    <dbReference type="NCBI Taxonomy" id="336829"/>
    <lineage>
        <taxon>Bacteria</taxon>
        <taxon>Pseudomonadati</taxon>
        <taxon>Bacteroidota</taxon>
        <taxon>Cytophagia</taxon>
        <taxon>Cytophagales</taxon>
        <taxon>Cytophagaceae</taxon>
        <taxon>Rhodonellum</taxon>
    </lineage>
</organism>
<evidence type="ECO:0000256" key="1">
    <source>
        <dbReference type="SAM" id="SignalP"/>
    </source>
</evidence>